<dbReference type="OrthoDB" id="6627536at2759"/>
<evidence type="ECO:0000313" key="11">
    <source>
        <dbReference type="EMBL" id="KAJ2786621.1"/>
    </source>
</evidence>
<sequence>MPPASADPPLDAQTLSHFDDMLSDVLLDQLGLWFSTRKMHPRPRRTPGDRAQTLSLVQQLAHGRLTVSQAVDGLLEQRGVAQQLSNKPAPRVADFRQHAARYLRMYLPDAGFEISHTMRYSGAMEAMVVATRRYAAGAVIGRCEGGVAQLSPAEVDDMAQRRADWSVMWWGKRRAMCLLLGPARFVNHDCASNARFTALAPSAICFQALRTILPGDEITTHYGNDYFGPGNCECLCATCERHGRGAYARAKDTVVTPPGYAEESSVEGDGGRPRTRNAGLRTVTPAACLPRGSMPARFVPDGRARCPGCGVLQEPPGRPVTPPPLQGAGHEPAAQPVCARCTRHRLLFGLPWPDRPQPASAHPTARPRPVKNARLKRQPAKAPEKKPKRRRSSPPRPSIFDGAQGAALATLDEMFAARMPGTPVLVDPLSEDAAAPWWPAVIVDPAEVAAQDDSSRGPAACHVRYFEDGSFSQCAGPADLVPLRLAAPVFALRRTVQAALADMAVRRAIAYCEWRYWAAARVLEDARYSPEEDLHGVNEIARVRHVFPESAAAETAPGAQRLGALDLPLEGFFAEAPGECVRAYLHVPGDSLHVVDARDGKVYRAKVLDVDFLDGDVRRGLYYYVHYHRWGPKFDEWVPPSRITYEPQP</sequence>
<dbReference type="GO" id="GO:0042799">
    <property type="term" value="F:histone H4K20 methyltransferase activity"/>
    <property type="evidence" value="ECO:0007669"/>
    <property type="project" value="TreeGrafter"/>
</dbReference>
<dbReference type="InterPro" id="IPR001214">
    <property type="entry name" value="SET_dom"/>
</dbReference>
<dbReference type="Pfam" id="PF11717">
    <property type="entry name" value="Tudor-knot"/>
    <property type="match status" value="1"/>
</dbReference>
<comment type="caution">
    <text evidence="11">The sequence shown here is derived from an EMBL/GenBank/DDBJ whole genome shotgun (WGS) entry which is preliminary data.</text>
</comment>
<evidence type="ECO:0000259" key="10">
    <source>
        <dbReference type="PROSITE" id="PS50280"/>
    </source>
</evidence>
<dbReference type="Gene3D" id="2.30.30.140">
    <property type="match status" value="2"/>
</dbReference>
<keyword evidence="6" id="KW-0949">S-adenosyl-L-methionine</keyword>
<gene>
    <name evidence="11" type="primary">set9</name>
    <name evidence="11" type="ORF">GGI15_001368</name>
</gene>
<dbReference type="AlphaFoldDB" id="A0A9W8HIK0"/>
<dbReference type="SUPFAM" id="SSF54160">
    <property type="entry name" value="Chromo domain-like"/>
    <property type="match status" value="1"/>
</dbReference>
<dbReference type="InterPro" id="IPR046341">
    <property type="entry name" value="SET_dom_sf"/>
</dbReference>
<dbReference type="Proteomes" id="UP001140172">
    <property type="component" value="Unassembled WGS sequence"/>
</dbReference>
<feature type="domain" description="SET" evidence="10">
    <location>
        <begin position="110"/>
        <end position="223"/>
    </location>
</feature>
<dbReference type="PANTHER" id="PTHR12977">
    <property type="entry name" value="SUPPRESSOR OF VARIEGATION 4-20-RELATED"/>
    <property type="match status" value="1"/>
</dbReference>
<proteinExistence type="predicted"/>
<dbReference type="PROSITE" id="PS50280">
    <property type="entry name" value="SET"/>
    <property type="match status" value="1"/>
</dbReference>
<accession>A0A9W8HIK0</accession>
<dbReference type="SUPFAM" id="SSF63748">
    <property type="entry name" value="Tudor/PWWP/MBT"/>
    <property type="match status" value="1"/>
</dbReference>
<name>A0A9W8HIK0_9FUNG</name>
<evidence type="ECO:0000256" key="8">
    <source>
        <dbReference type="ARBA" id="ARBA00023242"/>
    </source>
</evidence>
<protein>
    <submittedName>
        <fullName evidence="11">Histone lysine methyltransferase Set9</fullName>
        <ecNumber evidence="11">2.1.1.354</ecNumber>
    </submittedName>
</protein>
<dbReference type="GO" id="GO:0005694">
    <property type="term" value="C:chromosome"/>
    <property type="evidence" value="ECO:0007669"/>
    <property type="project" value="UniProtKB-SubCell"/>
</dbReference>
<evidence type="ECO:0000256" key="5">
    <source>
        <dbReference type="ARBA" id="ARBA00022679"/>
    </source>
</evidence>
<dbReference type="InterPro" id="IPR000313">
    <property type="entry name" value="PWWP_dom"/>
</dbReference>
<evidence type="ECO:0000256" key="3">
    <source>
        <dbReference type="ARBA" id="ARBA00022454"/>
    </source>
</evidence>
<evidence type="ECO:0000313" key="12">
    <source>
        <dbReference type="Proteomes" id="UP001140172"/>
    </source>
</evidence>
<dbReference type="InterPro" id="IPR039977">
    <property type="entry name" value="Suv4-20/Set9"/>
</dbReference>
<dbReference type="SMART" id="SM00317">
    <property type="entry name" value="SET"/>
    <property type="match status" value="1"/>
</dbReference>
<dbReference type="InterPro" id="IPR016197">
    <property type="entry name" value="Chromo-like_dom_sf"/>
</dbReference>
<evidence type="ECO:0000256" key="6">
    <source>
        <dbReference type="ARBA" id="ARBA00022691"/>
    </source>
</evidence>
<organism evidence="11 12">
    <name type="scientific">Coemansia interrupta</name>
    <dbReference type="NCBI Taxonomy" id="1126814"/>
    <lineage>
        <taxon>Eukaryota</taxon>
        <taxon>Fungi</taxon>
        <taxon>Fungi incertae sedis</taxon>
        <taxon>Zoopagomycota</taxon>
        <taxon>Kickxellomycotina</taxon>
        <taxon>Kickxellomycetes</taxon>
        <taxon>Kickxellales</taxon>
        <taxon>Kickxellaceae</taxon>
        <taxon>Coemansia</taxon>
    </lineage>
</organism>
<feature type="region of interest" description="Disordered" evidence="9">
    <location>
        <begin position="352"/>
        <end position="402"/>
    </location>
</feature>
<dbReference type="InterPro" id="IPR041938">
    <property type="entry name" value="Hist-Lys_N-MTase_N"/>
</dbReference>
<dbReference type="GO" id="GO:0140999">
    <property type="term" value="F:histone H3K4 trimethyltransferase activity"/>
    <property type="evidence" value="ECO:0007669"/>
    <property type="project" value="UniProtKB-EC"/>
</dbReference>
<keyword evidence="4 11" id="KW-0489">Methyltransferase</keyword>
<dbReference type="EMBL" id="JANBUM010000051">
    <property type="protein sequence ID" value="KAJ2786621.1"/>
    <property type="molecule type" value="Genomic_DNA"/>
</dbReference>
<keyword evidence="12" id="KW-1185">Reference proteome</keyword>
<dbReference type="Gene3D" id="2.170.270.10">
    <property type="entry name" value="SET domain"/>
    <property type="match status" value="1"/>
</dbReference>
<dbReference type="Pfam" id="PF00856">
    <property type="entry name" value="SET"/>
    <property type="match status" value="1"/>
</dbReference>
<dbReference type="CDD" id="cd05162">
    <property type="entry name" value="PWWP"/>
    <property type="match status" value="1"/>
</dbReference>
<keyword evidence="3" id="KW-0158">Chromosome</keyword>
<reference evidence="11" key="1">
    <citation type="submission" date="2022-07" db="EMBL/GenBank/DDBJ databases">
        <title>Phylogenomic reconstructions and comparative analyses of Kickxellomycotina fungi.</title>
        <authorList>
            <person name="Reynolds N.K."/>
            <person name="Stajich J.E."/>
            <person name="Barry K."/>
            <person name="Grigoriev I.V."/>
            <person name="Crous P."/>
            <person name="Smith M.E."/>
        </authorList>
    </citation>
    <scope>NUCLEOTIDE SEQUENCE</scope>
    <source>
        <strain evidence="11">BCRC 34489</strain>
    </source>
</reference>
<dbReference type="InterPro" id="IPR025995">
    <property type="entry name" value="Tudor-knot"/>
</dbReference>
<dbReference type="GO" id="GO:0005634">
    <property type="term" value="C:nucleus"/>
    <property type="evidence" value="ECO:0007669"/>
    <property type="project" value="UniProtKB-SubCell"/>
</dbReference>
<evidence type="ECO:0000256" key="4">
    <source>
        <dbReference type="ARBA" id="ARBA00022603"/>
    </source>
</evidence>
<evidence type="ECO:0000256" key="7">
    <source>
        <dbReference type="ARBA" id="ARBA00022853"/>
    </source>
</evidence>
<keyword evidence="7" id="KW-0156">Chromatin regulator</keyword>
<dbReference type="PANTHER" id="PTHR12977:SF4">
    <property type="entry name" value="HISTONE-LYSINE N-METHYLTRANSFERASE KMT5B"/>
    <property type="match status" value="1"/>
</dbReference>
<evidence type="ECO:0000256" key="9">
    <source>
        <dbReference type="SAM" id="MobiDB-lite"/>
    </source>
</evidence>
<keyword evidence="5 11" id="KW-0808">Transferase</keyword>
<comment type="subcellular location">
    <subcellularLocation>
        <location evidence="2">Chromosome</location>
    </subcellularLocation>
    <subcellularLocation>
        <location evidence="1">Nucleus</location>
    </subcellularLocation>
</comment>
<dbReference type="Gene3D" id="1.10.10.1700">
    <property type="entry name" value="Histone-lysine N-methyltransferase"/>
    <property type="match status" value="1"/>
</dbReference>
<dbReference type="SUPFAM" id="SSF82199">
    <property type="entry name" value="SET domain"/>
    <property type="match status" value="1"/>
</dbReference>
<feature type="compositionally biased region" description="Basic residues" evidence="9">
    <location>
        <begin position="368"/>
        <end position="379"/>
    </location>
</feature>
<dbReference type="CDD" id="cd10524">
    <property type="entry name" value="SET_Suv4-20-like"/>
    <property type="match status" value="1"/>
</dbReference>
<dbReference type="GO" id="GO:0032259">
    <property type="term" value="P:methylation"/>
    <property type="evidence" value="ECO:0007669"/>
    <property type="project" value="UniProtKB-KW"/>
</dbReference>
<dbReference type="Pfam" id="PF00855">
    <property type="entry name" value="PWWP"/>
    <property type="match status" value="1"/>
</dbReference>
<dbReference type="EC" id="2.1.1.354" evidence="11"/>
<feature type="region of interest" description="Disordered" evidence="9">
    <location>
        <begin position="258"/>
        <end position="278"/>
    </location>
</feature>
<evidence type="ECO:0000256" key="2">
    <source>
        <dbReference type="ARBA" id="ARBA00004286"/>
    </source>
</evidence>
<evidence type="ECO:0000256" key="1">
    <source>
        <dbReference type="ARBA" id="ARBA00004123"/>
    </source>
</evidence>
<keyword evidence="8" id="KW-0539">Nucleus</keyword>